<dbReference type="SUPFAM" id="SSF117281">
    <property type="entry name" value="Kelch motif"/>
    <property type="match status" value="1"/>
</dbReference>
<keyword evidence="11" id="KW-1185">Reference proteome</keyword>
<dbReference type="Gene3D" id="3.30.710.10">
    <property type="entry name" value="Potassium Channel Kv1.1, Chain A"/>
    <property type="match status" value="1"/>
</dbReference>
<dbReference type="Pfam" id="PF01344">
    <property type="entry name" value="Kelch_1"/>
    <property type="match status" value="5"/>
</dbReference>
<evidence type="ECO:0000256" key="7">
    <source>
        <dbReference type="ARBA" id="ARBA00043912"/>
    </source>
</evidence>
<dbReference type="InterPro" id="IPR000210">
    <property type="entry name" value="BTB/POZ_dom"/>
</dbReference>
<evidence type="ECO:0000313" key="10">
    <source>
        <dbReference type="EMBL" id="KAK7576567.1"/>
    </source>
</evidence>
<dbReference type="FunFam" id="1.25.40.420:FF:000001">
    <property type="entry name" value="Kelch-like family member 12"/>
    <property type="match status" value="1"/>
</dbReference>
<dbReference type="InterPro" id="IPR006652">
    <property type="entry name" value="Kelch_1"/>
</dbReference>
<organism evidence="10 11">
    <name type="scientific">Parthenolecanium corni</name>
    <dbReference type="NCBI Taxonomy" id="536013"/>
    <lineage>
        <taxon>Eukaryota</taxon>
        <taxon>Metazoa</taxon>
        <taxon>Ecdysozoa</taxon>
        <taxon>Arthropoda</taxon>
        <taxon>Hexapoda</taxon>
        <taxon>Insecta</taxon>
        <taxon>Pterygota</taxon>
        <taxon>Neoptera</taxon>
        <taxon>Paraneoptera</taxon>
        <taxon>Hemiptera</taxon>
        <taxon>Sternorrhyncha</taxon>
        <taxon>Coccoidea</taxon>
        <taxon>Coccidae</taxon>
        <taxon>Parthenolecanium</taxon>
    </lineage>
</organism>
<evidence type="ECO:0000256" key="2">
    <source>
        <dbReference type="ARBA" id="ARBA00013699"/>
    </source>
</evidence>
<evidence type="ECO:0000256" key="5">
    <source>
        <dbReference type="ARBA" id="ARBA00022786"/>
    </source>
</evidence>
<reference evidence="10 11" key="1">
    <citation type="submission" date="2024-03" db="EMBL/GenBank/DDBJ databases">
        <title>Adaptation during the transition from Ophiocordyceps entomopathogen to insect associate is accompanied by gene loss and intensified selection.</title>
        <authorList>
            <person name="Ward C.M."/>
            <person name="Onetto C.A."/>
            <person name="Borneman A.R."/>
        </authorList>
    </citation>
    <scope>NUCLEOTIDE SEQUENCE [LARGE SCALE GENOMIC DNA]</scope>
    <source>
        <strain evidence="10">AWRI1</strain>
        <tissue evidence="10">Single Adult Female</tissue>
    </source>
</reference>
<dbReference type="Proteomes" id="UP001367676">
    <property type="component" value="Unassembled WGS sequence"/>
</dbReference>
<keyword evidence="3" id="KW-0880">Kelch repeat</keyword>
<comment type="pathway">
    <text evidence="1">Protein modification; protein ubiquitination.</text>
</comment>
<sequence length="613" mass="68845">MSGLNMLSPSDCVEPPSHINHRNVEHFPSCFSILNRLRQEELLCDISLVVGNQTIKAHKVILASASPYFYAMFNGDMAEKQKSEIVLHNLDSYAVQLLIEYSYTGDVTITGDNVQILLPASSLLQIISVREACCRFLMKQLHPSNCLGIRTFADLHLCTELHQRSHRYILMNFQEVMKTDEFLSLSFDELLSIVSSDQLNVSKEECVFTAVIDWIKHSVNERQEYAGKLLEHIRFPLMQKDFFMNCVEPETLVREDSNCKEYILEAMKYHLLPERRNSLVSTRTKERNPDGASPYVFAIGGGSLFAIHSECECYNPKLDRWFAVSPMLFRRSRAGVAAVGKRIYVVGGYDGAADLPSCECYDPSLDKWSSITPMGIKRSCLGICGLNGLLYVCGGYDGASCLSNVDRYDPLTGQWTSCPTMSTRRRYCRVAVVDGCLYALGGFDTNTYQASVERLDPRMGHWTSVPSMNNRRSSSGVATLNGMLYCVGGNDGTMCMSNGERFNVRRNAWEQIAGMNSRRSTHELVEVNGKLMAIGGNDGNSSHNSVEMYDPETNRWNFLASMGSRRSSVGAAVVNCFNIELRHGFNVDMKQTQKNEKHDLAPWLSRSRTTSLN</sequence>
<protein>
    <recommendedName>
        <fullName evidence="2">Kelch-like protein diablo</fullName>
    </recommendedName>
</protein>
<dbReference type="PIRSF" id="PIRSF037037">
    <property type="entry name" value="Kelch-like_protein_gigaxonin"/>
    <property type="match status" value="1"/>
</dbReference>
<dbReference type="EMBL" id="JBBCAQ010000036">
    <property type="protein sequence ID" value="KAK7576567.1"/>
    <property type="molecule type" value="Genomic_DNA"/>
</dbReference>
<keyword evidence="5" id="KW-0833">Ubl conjugation pathway</keyword>
<evidence type="ECO:0000256" key="6">
    <source>
        <dbReference type="ARBA" id="ARBA00023203"/>
    </source>
</evidence>
<feature type="domain" description="BTB" evidence="9">
    <location>
        <begin position="44"/>
        <end position="111"/>
    </location>
</feature>
<dbReference type="GO" id="GO:0003779">
    <property type="term" value="F:actin binding"/>
    <property type="evidence" value="ECO:0007669"/>
    <property type="project" value="UniProtKB-KW"/>
</dbReference>
<keyword evidence="4" id="KW-0677">Repeat</keyword>
<dbReference type="PANTHER" id="PTHR24412:SF475">
    <property type="entry name" value="KELCH-LIKE PROTEIN 17"/>
    <property type="match status" value="1"/>
</dbReference>
<evidence type="ECO:0000256" key="3">
    <source>
        <dbReference type="ARBA" id="ARBA00022441"/>
    </source>
</evidence>
<dbReference type="SUPFAM" id="SSF54695">
    <property type="entry name" value="POZ domain"/>
    <property type="match status" value="1"/>
</dbReference>
<dbReference type="InterPro" id="IPR015915">
    <property type="entry name" value="Kelch-typ_b-propeller"/>
</dbReference>
<gene>
    <name evidence="10" type="ORF">V9T40_012853</name>
</gene>
<dbReference type="Pfam" id="PF07707">
    <property type="entry name" value="BACK"/>
    <property type="match status" value="1"/>
</dbReference>
<evidence type="ECO:0000259" key="9">
    <source>
        <dbReference type="PROSITE" id="PS50097"/>
    </source>
</evidence>
<dbReference type="AlphaFoldDB" id="A0AAN9TL45"/>
<dbReference type="PRINTS" id="PR00501">
    <property type="entry name" value="KELCHREPEAT"/>
</dbReference>
<evidence type="ECO:0000256" key="4">
    <source>
        <dbReference type="ARBA" id="ARBA00022737"/>
    </source>
</evidence>
<dbReference type="InterPro" id="IPR011705">
    <property type="entry name" value="BACK"/>
</dbReference>
<dbReference type="Gene3D" id="1.25.40.420">
    <property type="match status" value="1"/>
</dbReference>
<comment type="function">
    <text evidence="7">Probable substrate-specific adapter of an E3 ubiquitin-protein ligase complex which mediates the ubiquitination and subsequent proteasomal degradation of target proteins. May have a role in synapse differentiation and growth.</text>
</comment>
<comment type="caution">
    <text evidence="10">The sequence shown here is derived from an EMBL/GenBank/DDBJ whole genome shotgun (WGS) entry which is preliminary data.</text>
</comment>
<dbReference type="SMART" id="SM00612">
    <property type="entry name" value="Kelch"/>
    <property type="match status" value="6"/>
</dbReference>
<evidence type="ECO:0000256" key="1">
    <source>
        <dbReference type="ARBA" id="ARBA00004906"/>
    </source>
</evidence>
<evidence type="ECO:0000256" key="8">
    <source>
        <dbReference type="SAM" id="MobiDB-lite"/>
    </source>
</evidence>
<name>A0AAN9TL45_9HEMI</name>
<dbReference type="InterPro" id="IPR017096">
    <property type="entry name" value="BTB-kelch_protein"/>
</dbReference>
<evidence type="ECO:0000313" key="11">
    <source>
        <dbReference type="Proteomes" id="UP001367676"/>
    </source>
</evidence>
<proteinExistence type="predicted"/>
<dbReference type="InterPro" id="IPR011333">
    <property type="entry name" value="SKP1/BTB/POZ_sf"/>
</dbReference>
<dbReference type="SMART" id="SM00225">
    <property type="entry name" value="BTB"/>
    <property type="match status" value="1"/>
</dbReference>
<dbReference type="SMART" id="SM00875">
    <property type="entry name" value="BACK"/>
    <property type="match status" value="1"/>
</dbReference>
<dbReference type="Pfam" id="PF00651">
    <property type="entry name" value="BTB"/>
    <property type="match status" value="1"/>
</dbReference>
<accession>A0AAN9TL45</accession>
<dbReference type="Gene3D" id="2.120.10.80">
    <property type="entry name" value="Kelch-type beta propeller"/>
    <property type="match status" value="2"/>
</dbReference>
<feature type="region of interest" description="Disordered" evidence="8">
    <location>
        <begin position="593"/>
        <end position="613"/>
    </location>
</feature>
<keyword evidence="6" id="KW-0009">Actin-binding</keyword>
<dbReference type="PROSITE" id="PS50097">
    <property type="entry name" value="BTB"/>
    <property type="match status" value="1"/>
</dbReference>
<dbReference type="PANTHER" id="PTHR24412">
    <property type="entry name" value="KELCH PROTEIN"/>
    <property type="match status" value="1"/>
</dbReference>
<dbReference type="FunFam" id="3.30.710.10:FF:000001">
    <property type="entry name" value="Kelch-like family member 20"/>
    <property type="match status" value="1"/>
</dbReference>